<evidence type="ECO:0000259" key="3">
    <source>
        <dbReference type="Pfam" id="PF16344"/>
    </source>
</evidence>
<dbReference type="Pfam" id="PF16344">
    <property type="entry name" value="FecR_C"/>
    <property type="match status" value="1"/>
</dbReference>
<feature type="transmembrane region" description="Helical" evidence="1">
    <location>
        <begin position="84"/>
        <end position="104"/>
    </location>
</feature>
<reference evidence="4 5" key="1">
    <citation type="submission" date="2020-08" db="EMBL/GenBank/DDBJ databases">
        <title>Genome public.</title>
        <authorList>
            <person name="Liu C."/>
            <person name="Sun Q."/>
        </authorList>
    </citation>
    <scope>NUCLEOTIDE SEQUENCE [LARGE SCALE GENOMIC DNA]</scope>
    <source>
        <strain evidence="4 5">NSJ-56</strain>
    </source>
</reference>
<gene>
    <name evidence="4" type="ORF">H8S64_03525</name>
</gene>
<organism evidence="4 5">
    <name type="scientific">Butyricimonas hominis</name>
    <dbReference type="NCBI Taxonomy" id="2763032"/>
    <lineage>
        <taxon>Bacteria</taxon>
        <taxon>Pseudomonadati</taxon>
        <taxon>Bacteroidota</taxon>
        <taxon>Bacteroidia</taxon>
        <taxon>Bacteroidales</taxon>
        <taxon>Odoribacteraceae</taxon>
        <taxon>Butyricimonas</taxon>
    </lineage>
</organism>
<sequence>MEKDLLGLEKETLLLDYFNGELDDAQSAVVERWLDAAPENREEFDRLVKDCLHIRWAGKEQLVDAVKGKKLMLRRINGTKVRRVWYGAVASIAIIVALGGVYLMNKPLPEKKSIARNEVICHGFPRASLVLSSGEVIDLADNKNAILEQDGSVVKMKDGKGIEYNTGQAGTANQVIYNKIIVPRGGEFFVILADGTEVWLNADSELEYPVKFTADKREVRLKGEAYFSVKKDTKKPFMVRSGEYQLKVYGTEFNLNTYKNNEIQAVLVKGSVGFKANRTAGEVRLKPNQLGVANEATGKAEVKEVDVYPYIAWKSQDVVFVNERLESIMEKAARWYDVNVFFQNESLKDLRFFGNMQRYADIQELLFFLENTSDARFSVKDRIVIVSAK</sequence>
<evidence type="ECO:0000313" key="4">
    <source>
        <dbReference type="EMBL" id="MBC5620165.1"/>
    </source>
</evidence>
<keyword evidence="1" id="KW-1133">Transmembrane helix</keyword>
<dbReference type="InterPro" id="IPR032508">
    <property type="entry name" value="FecR_C"/>
</dbReference>
<keyword evidence="1" id="KW-0812">Transmembrane</keyword>
<keyword evidence="1" id="KW-0472">Membrane</keyword>
<accession>A0ABR7CWW1</accession>
<dbReference type="PANTHER" id="PTHR30273:SF2">
    <property type="entry name" value="PROTEIN FECR"/>
    <property type="match status" value="1"/>
</dbReference>
<name>A0ABR7CWW1_9BACT</name>
<dbReference type="Gene3D" id="2.60.120.1440">
    <property type="match status" value="1"/>
</dbReference>
<dbReference type="Proteomes" id="UP000646484">
    <property type="component" value="Unassembled WGS sequence"/>
</dbReference>
<dbReference type="Gene3D" id="3.55.50.30">
    <property type="match status" value="1"/>
</dbReference>
<proteinExistence type="predicted"/>
<dbReference type="RefSeq" id="WP_186974959.1">
    <property type="nucleotide sequence ID" value="NZ_JACOOH010000001.1"/>
</dbReference>
<feature type="domain" description="FecR protein" evidence="2">
    <location>
        <begin position="185"/>
        <end position="272"/>
    </location>
</feature>
<keyword evidence="5" id="KW-1185">Reference proteome</keyword>
<dbReference type="InterPro" id="IPR012373">
    <property type="entry name" value="Ferrdict_sens_TM"/>
</dbReference>
<dbReference type="Pfam" id="PF04773">
    <property type="entry name" value="FecR"/>
    <property type="match status" value="1"/>
</dbReference>
<dbReference type="PANTHER" id="PTHR30273">
    <property type="entry name" value="PERIPLASMIC SIGNAL SENSOR AND SIGMA FACTOR ACTIVATOR FECR-RELATED"/>
    <property type="match status" value="1"/>
</dbReference>
<evidence type="ECO:0000259" key="2">
    <source>
        <dbReference type="Pfam" id="PF04773"/>
    </source>
</evidence>
<dbReference type="EMBL" id="JACOOH010000001">
    <property type="protein sequence ID" value="MBC5620165.1"/>
    <property type="molecule type" value="Genomic_DNA"/>
</dbReference>
<dbReference type="InterPro" id="IPR006860">
    <property type="entry name" value="FecR"/>
</dbReference>
<protein>
    <submittedName>
        <fullName evidence="4">FecR domain-containing protein</fullName>
    </submittedName>
</protein>
<evidence type="ECO:0000313" key="5">
    <source>
        <dbReference type="Proteomes" id="UP000646484"/>
    </source>
</evidence>
<comment type="caution">
    <text evidence="4">The sequence shown here is derived from an EMBL/GenBank/DDBJ whole genome shotgun (WGS) entry which is preliminary data.</text>
</comment>
<feature type="domain" description="Protein FecR C-terminal" evidence="3">
    <location>
        <begin position="318"/>
        <end position="386"/>
    </location>
</feature>
<evidence type="ECO:0000256" key="1">
    <source>
        <dbReference type="SAM" id="Phobius"/>
    </source>
</evidence>